<comment type="subcellular location">
    <subcellularLocation>
        <location evidence="1 14">Cell membrane</location>
        <topology evidence="1 14">Multi-pass membrane protein</topology>
    </subcellularLocation>
</comment>
<dbReference type="InterPro" id="IPR044878">
    <property type="entry name" value="UbiA_sf"/>
</dbReference>
<feature type="transmembrane region" description="Helical" evidence="14">
    <location>
        <begin position="183"/>
        <end position="203"/>
    </location>
</feature>
<dbReference type="Gene3D" id="1.10.357.140">
    <property type="entry name" value="UbiA prenyltransferase"/>
    <property type="match status" value="1"/>
</dbReference>
<comment type="miscellaneous">
    <text evidence="14">Carbon 2 of the heme B porphyrin ring is defined according to the Fischer nomenclature.</text>
</comment>
<keyword evidence="4 14" id="KW-1003">Cell membrane</keyword>
<dbReference type="CDD" id="cd13957">
    <property type="entry name" value="PT_UbiA_Cox10"/>
    <property type="match status" value="1"/>
</dbReference>
<evidence type="ECO:0000256" key="5">
    <source>
        <dbReference type="ARBA" id="ARBA00022679"/>
    </source>
</evidence>
<evidence type="ECO:0000256" key="1">
    <source>
        <dbReference type="ARBA" id="ARBA00004651"/>
    </source>
</evidence>
<keyword evidence="16" id="KW-1185">Reference proteome</keyword>
<evidence type="ECO:0000256" key="8">
    <source>
        <dbReference type="ARBA" id="ARBA00023133"/>
    </source>
</evidence>
<dbReference type="NCBIfam" id="NF003349">
    <property type="entry name" value="PRK04375.1-2"/>
    <property type="match status" value="1"/>
</dbReference>
<evidence type="ECO:0000256" key="6">
    <source>
        <dbReference type="ARBA" id="ARBA00022692"/>
    </source>
</evidence>
<evidence type="ECO:0000256" key="14">
    <source>
        <dbReference type="HAMAP-Rule" id="MF_00154"/>
    </source>
</evidence>
<evidence type="ECO:0000256" key="2">
    <source>
        <dbReference type="ARBA" id="ARBA00004919"/>
    </source>
</evidence>
<feature type="transmembrane region" description="Helical" evidence="14">
    <location>
        <begin position="255"/>
        <end position="275"/>
    </location>
</feature>
<accession>A0ABV3S9M9</accession>
<keyword evidence="9 14" id="KW-0472">Membrane</keyword>
<dbReference type="PANTHER" id="PTHR43448:SF7">
    <property type="entry name" value="4-HYDROXYBENZOATE SOLANESYLTRANSFERASE"/>
    <property type="match status" value="1"/>
</dbReference>
<dbReference type="HAMAP" id="MF_00154">
    <property type="entry name" value="CyoE_CtaB"/>
    <property type="match status" value="1"/>
</dbReference>
<dbReference type="InterPro" id="IPR000537">
    <property type="entry name" value="UbiA_prenyltransferase"/>
</dbReference>
<evidence type="ECO:0000313" key="15">
    <source>
        <dbReference type="EMBL" id="MEX0386819.1"/>
    </source>
</evidence>
<keyword evidence="5 14" id="KW-0808">Transferase</keyword>
<evidence type="ECO:0000256" key="9">
    <source>
        <dbReference type="ARBA" id="ARBA00023136"/>
    </source>
</evidence>
<feature type="transmembrane region" description="Helical" evidence="14">
    <location>
        <begin position="287"/>
        <end position="308"/>
    </location>
</feature>
<name>A0ABV3S9M9_9GAMM</name>
<proteinExistence type="inferred from homology"/>
<reference evidence="15 16" key="1">
    <citation type="submission" date="2024-02" db="EMBL/GenBank/DDBJ databases">
        <title>New especies of Spiribacter isolated from saline water.</title>
        <authorList>
            <person name="Leon M.J."/>
            <person name="De La Haba R."/>
            <person name="Sanchez-Porro C."/>
            <person name="Ventosa A."/>
        </authorList>
    </citation>
    <scope>NUCLEOTIDE SEQUENCE [LARGE SCALE GENOMIC DNA]</scope>
    <source>
        <strain evidence="16">ag22IC4-227</strain>
    </source>
</reference>
<evidence type="ECO:0000256" key="11">
    <source>
        <dbReference type="ARBA" id="ARBA00040810"/>
    </source>
</evidence>
<keyword evidence="8 14" id="KW-0350">Heme biosynthesis</keyword>
<comment type="function">
    <text evidence="14">Converts heme B (protoheme IX) to heme O by substitution of the vinyl group on carbon 2 of heme B porphyrin ring with a hydroxyethyl farnesyl side group.</text>
</comment>
<dbReference type="Proteomes" id="UP001556653">
    <property type="component" value="Unassembled WGS sequence"/>
</dbReference>
<dbReference type="InterPro" id="IPR006369">
    <property type="entry name" value="Protohaem_IX_farnesylTrfase"/>
</dbReference>
<feature type="transmembrane region" description="Helical" evidence="14">
    <location>
        <begin position="158"/>
        <end position="177"/>
    </location>
</feature>
<feature type="transmembrane region" description="Helical" evidence="14">
    <location>
        <begin position="104"/>
        <end position="127"/>
    </location>
</feature>
<evidence type="ECO:0000256" key="10">
    <source>
        <dbReference type="ARBA" id="ARBA00030253"/>
    </source>
</evidence>
<feature type="transmembrane region" description="Helical" evidence="14">
    <location>
        <begin position="232"/>
        <end position="249"/>
    </location>
</feature>
<evidence type="ECO:0000256" key="3">
    <source>
        <dbReference type="ARBA" id="ARBA00012292"/>
    </source>
</evidence>
<dbReference type="NCBIfam" id="TIGR01473">
    <property type="entry name" value="cyoE_ctaB"/>
    <property type="match status" value="1"/>
</dbReference>
<feature type="transmembrane region" description="Helical" evidence="14">
    <location>
        <begin position="133"/>
        <end position="151"/>
    </location>
</feature>
<comment type="similarity">
    <text evidence="14">Belongs to the UbiA prenyltransferase family. Protoheme IX farnesyltransferase subfamily.</text>
</comment>
<comment type="pathway">
    <text evidence="2 14">Porphyrin-containing compound metabolism; heme O biosynthesis; heme O from protoheme: step 1/1.</text>
</comment>
<evidence type="ECO:0000313" key="16">
    <source>
        <dbReference type="Proteomes" id="UP001556653"/>
    </source>
</evidence>
<dbReference type="PANTHER" id="PTHR43448">
    <property type="entry name" value="PROTOHEME IX FARNESYLTRANSFERASE, MITOCHONDRIAL"/>
    <property type="match status" value="1"/>
</dbReference>
<sequence length="317" mass="34376">MSRTLEASTTRAADDAPPLQHLLHHWRDYYELTKPGVVALMVFTAVVGNLLASPGSLPWNALIVGNIGIALAAGSAAAINHLVDRRVDARMKRTQGRPLPTGHLRTAHASIFAGTLGISGLALLYFAVNPLTAWLTAGSLMGYAFVYTLFLKRATPQNIVIGGAAGAAPPVLGWVAVTGSIDPHALLLFLIIFTWTPPHFWALAIHRREEYASVDIPMLPVTHGDRYTRWQILFYTVLLVGVTMLPFATGMSGPIYLVGALALGARYLWFGYALLARPDDRSLPMRSFGYSIVYLMALFAVLLVDAYLPVVLAPFIG</sequence>
<evidence type="ECO:0000256" key="13">
    <source>
        <dbReference type="ARBA" id="ARBA00047690"/>
    </source>
</evidence>
<dbReference type="GO" id="GO:0008495">
    <property type="term" value="F:protoheme IX farnesyltransferase activity"/>
    <property type="evidence" value="ECO:0007669"/>
    <property type="project" value="UniProtKB-EC"/>
</dbReference>
<keyword evidence="6 14" id="KW-0812">Transmembrane</keyword>
<keyword evidence="7 14" id="KW-1133">Transmembrane helix</keyword>
<gene>
    <name evidence="14 15" type="primary">cyoE</name>
    <name evidence="15" type="ORF">V6X64_07440</name>
</gene>
<dbReference type="Pfam" id="PF01040">
    <property type="entry name" value="UbiA"/>
    <property type="match status" value="1"/>
</dbReference>
<evidence type="ECO:0000256" key="7">
    <source>
        <dbReference type="ARBA" id="ARBA00022989"/>
    </source>
</evidence>
<organism evidence="15 16">
    <name type="scientific">Spiribacter onubensis</name>
    <dbReference type="NCBI Taxonomy" id="3122420"/>
    <lineage>
        <taxon>Bacteria</taxon>
        <taxon>Pseudomonadati</taxon>
        <taxon>Pseudomonadota</taxon>
        <taxon>Gammaproteobacteria</taxon>
        <taxon>Chromatiales</taxon>
        <taxon>Ectothiorhodospiraceae</taxon>
        <taxon>Spiribacter</taxon>
    </lineage>
</organism>
<dbReference type="RefSeq" id="WP_367967285.1">
    <property type="nucleotide sequence ID" value="NZ_JBAKFI010000002.1"/>
</dbReference>
<dbReference type="EMBL" id="JBAKFJ010000001">
    <property type="protein sequence ID" value="MEX0386819.1"/>
    <property type="molecule type" value="Genomic_DNA"/>
</dbReference>
<protein>
    <recommendedName>
        <fullName evidence="11 14">Protoheme IX farnesyltransferase</fullName>
        <ecNumber evidence="3 14">2.5.1.141</ecNumber>
    </recommendedName>
    <alternativeName>
        <fullName evidence="12 14">Heme B farnesyltransferase</fullName>
    </alternativeName>
    <alternativeName>
        <fullName evidence="10 14">Heme O synthase</fullName>
    </alternativeName>
</protein>
<feature type="transmembrane region" description="Helical" evidence="14">
    <location>
        <begin position="63"/>
        <end position="83"/>
    </location>
</feature>
<feature type="transmembrane region" description="Helical" evidence="14">
    <location>
        <begin position="37"/>
        <end position="57"/>
    </location>
</feature>
<evidence type="ECO:0000256" key="12">
    <source>
        <dbReference type="ARBA" id="ARBA00042475"/>
    </source>
</evidence>
<evidence type="ECO:0000256" key="4">
    <source>
        <dbReference type="ARBA" id="ARBA00022475"/>
    </source>
</evidence>
<comment type="caution">
    <text evidence="15">The sequence shown here is derived from an EMBL/GenBank/DDBJ whole genome shotgun (WGS) entry which is preliminary data.</text>
</comment>
<comment type="catalytic activity">
    <reaction evidence="13 14">
        <text>heme b + (2E,6E)-farnesyl diphosphate + H2O = Fe(II)-heme o + diphosphate</text>
        <dbReference type="Rhea" id="RHEA:28070"/>
        <dbReference type="ChEBI" id="CHEBI:15377"/>
        <dbReference type="ChEBI" id="CHEBI:33019"/>
        <dbReference type="ChEBI" id="CHEBI:60344"/>
        <dbReference type="ChEBI" id="CHEBI:60530"/>
        <dbReference type="ChEBI" id="CHEBI:175763"/>
        <dbReference type="EC" id="2.5.1.141"/>
    </reaction>
</comment>
<dbReference type="EC" id="2.5.1.141" evidence="3 14"/>